<evidence type="ECO:0000313" key="1">
    <source>
        <dbReference type="EMBL" id="MCU6794259.1"/>
    </source>
</evidence>
<dbReference type="InterPro" id="IPR011009">
    <property type="entry name" value="Kinase-like_dom_sf"/>
</dbReference>
<dbReference type="RefSeq" id="WP_262685432.1">
    <property type="nucleotide sequence ID" value="NZ_JAOQIO010000077.1"/>
</dbReference>
<evidence type="ECO:0008006" key="3">
    <source>
        <dbReference type="Google" id="ProtNLM"/>
    </source>
</evidence>
<comment type="caution">
    <text evidence="1">The sequence shown here is derived from an EMBL/GenBank/DDBJ whole genome shotgun (WGS) entry which is preliminary data.</text>
</comment>
<accession>A0ABT2UKR8</accession>
<reference evidence="1 2" key="1">
    <citation type="submission" date="2022-09" db="EMBL/GenBank/DDBJ databases">
        <authorList>
            <person name="Han X.L."/>
            <person name="Wang Q."/>
            <person name="Lu T."/>
        </authorList>
    </citation>
    <scope>NUCLEOTIDE SEQUENCE [LARGE SCALE GENOMIC DNA]</scope>
    <source>
        <strain evidence="1 2">WQ 127069</strain>
    </source>
</reference>
<organism evidence="1 2">
    <name type="scientific">Paenibacillus baimaensis</name>
    <dbReference type="NCBI Taxonomy" id="2982185"/>
    <lineage>
        <taxon>Bacteria</taxon>
        <taxon>Bacillati</taxon>
        <taxon>Bacillota</taxon>
        <taxon>Bacilli</taxon>
        <taxon>Bacillales</taxon>
        <taxon>Paenibacillaceae</taxon>
        <taxon>Paenibacillus</taxon>
    </lineage>
</organism>
<keyword evidence="2" id="KW-1185">Reference proteome</keyword>
<evidence type="ECO:0000313" key="2">
    <source>
        <dbReference type="Proteomes" id="UP001652445"/>
    </source>
</evidence>
<dbReference type="SUPFAM" id="SSF56112">
    <property type="entry name" value="Protein kinase-like (PK-like)"/>
    <property type="match status" value="1"/>
</dbReference>
<dbReference type="EMBL" id="JAOQIO010000077">
    <property type="protein sequence ID" value="MCU6794259.1"/>
    <property type="molecule type" value="Genomic_DNA"/>
</dbReference>
<proteinExistence type="predicted"/>
<protein>
    <recommendedName>
        <fullName evidence="3">Aminoglycoside phosphotransferase domain-containing protein</fullName>
    </recommendedName>
</protein>
<name>A0ABT2UKR8_9BACL</name>
<dbReference type="Proteomes" id="UP001652445">
    <property type="component" value="Unassembled WGS sequence"/>
</dbReference>
<gene>
    <name evidence="1" type="ORF">OB236_19310</name>
</gene>
<dbReference type="Gene3D" id="3.90.1200.10">
    <property type="match status" value="1"/>
</dbReference>
<sequence length="77" mass="8969">MNGYIDVGYGGIGDRHYDIFWGLWSLQFNLKSNDHAKRFIKAYGKLLVDQDRLRLCGLLSAFNGFRGQGYYEYYTSD</sequence>